<accession>A0A7D9D5F2</accession>
<evidence type="ECO:0000313" key="1">
    <source>
        <dbReference type="EMBL" id="CAB3977410.1"/>
    </source>
</evidence>
<reference evidence="1" key="1">
    <citation type="submission" date="2020-04" db="EMBL/GenBank/DDBJ databases">
        <authorList>
            <person name="Alioto T."/>
            <person name="Alioto T."/>
            <person name="Gomez Garrido J."/>
        </authorList>
    </citation>
    <scope>NUCLEOTIDE SEQUENCE</scope>
    <source>
        <strain evidence="1">A484AB</strain>
    </source>
</reference>
<evidence type="ECO:0000313" key="2">
    <source>
        <dbReference type="Proteomes" id="UP001152795"/>
    </source>
</evidence>
<sequence>MLKLEEALIEAREVIRREVKPKPMNVKQLRLILEKICAPYDYNPRRSHLLKRYREEIAEPPPTISAIGVMTSKEMKRELSRLGLNFMTNMRKSVEGDFGRGCKKK</sequence>
<organism evidence="1 2">
    <name type="scientific">Paramuricea clavata</name>
    <name type="common">Red gorgonian</name>
    <name type="synonym">Violescent sea-whip</name>
    <dbReference type="NCBI Taxonomy" id="317549"/>
    <lineage>
        <taxon>Eukaryota</taxon>
        <taxon>Metazoa</taxon>
        <taxon>Cnidaria</taxon>
        <taxon>Anthozoa</taxon>
        <taxon>Octocorallia</taxon>
        <taxon>Malacalcyonacea</taxon>
        <taxon>Plexauridae</taxon>
        <taxon>Paramuricea</taxon>
    </lineage>
</organism>
<comment type="caution">
    <text evidence="1">The sequence shown here is derived from an EMBL/GenBank/DDBJ whole genome shotgun (WGS) entry which is preliminary data.</text>
</comment>
<protein>
    <submittedName>
        <fullName evidence="1">Uncharacterized protein</fullName>
    </submittedName>
</protein>
<gene>
    <name evidence="1" type="ORF">PACLA_8A085304</name>
</gene>
<dbReference type="Proteomes" id="UP001152795">
    <property type="component" value="Unassembled WGS sequence"/>
</dbReference>
<dbReference type="AlphaFoldDB" id="A0A7D9D5F2"/>
<keyword evidence="2" id="KW-1185">Reference proteome</keyword>
<dbReference type="EMBL" id="CACRXK020000045">
    <property type="protein sequence ID" value="CAB3977410.1"/>
    <property type="molecule type" value="Genomic_DNA"/>
</dbReference>
<name>A0A7D9D5F2_PARCT</name>
<proteinExistence type="predicted"/>